<evidence type="ECO:0000313" key="7">
    <source>
        <dbReference type="EMBL" id="VVC86779.1"/>
    </source>
</evidence>
<dbReference type="GO" id="GO:0008270">
    <property type="term" value="F:zinc ion binding"/>
    <property type="evidence" value="ECO:0007669"/>
    <property type="project" value="UniProtKB-KW"/>
</dbReference>
<proteinExistence type="predicted"/>
<dbReference type="PANTHER" id="PTHR46600:SF11">
    <property type="entry name" value="THAP DOMAIN-CONTAINING PROTEIN 10"/>
    <property type="match status" value="1"/>
</dbReference>
<evidence type="ECO:0000259" key="6">
    <source>
        <dbReference type="PROSITE" id="PS50950"/>
    </source>
</evidence>
<dbReference type="AlphaFoldDB" id="A0A5E4PNA8"/>
<accession>A0A5E4PNA8</accession>
<feature type="domain" description="THAP-type" evidence="6">
    <location>
        <begin position="1"/>
        <end position="89"/>
    </location>
</feature>
<dbReference type="InterPro" id="IPR006612">
    <property type="entry name" value="THAP_Znf"/>
</dbReference>
<organism evidence="7 8">
    <name type="scientific">Leptidea sinapis</name>
    <dbReference type="NCBI Taxonomy" id="189913"/>
    <lineage>
        <taxon>Eukaryota</taxon>
        <taxon>Metazoa</taxon>
        <taxon>Ecdysozoa</taxon>
        <taxon>Arthropoda</taxon>
        <taxon>Hexapoda</taxon>
        <taxon>Insecta</taxon>
        <taxon>Pterygota</taxon>
        <taxon>Neoptera</taxon>
        <taxon>Endopterygota</taxon>
        <taxon>Lepidoptera</taxon>
        <taxon>Glossata</taxon>
        <taxon>Ditrysia</taxon>
        <taxon>Papilionoidea</taxon>
        <taxon>Pieridae</taxon>
        <taxon>Dismorphiinae</taxon>
        <taxon>Leptidea</taxon>
    </lineage>
</organism>
<keyword evidence="8" id="KW-1185">Reference proteome</keyword>
<dbReference type="InterPro" id="IPR026516">
    <property type="entry name" value="THAP1/10"/>
</dbReference>
<dbReference type="SUPFAM" id="SSF57716">
    <property type="entry name" value="Glucocorticoid receptor-like (DNA-binding domain)"/>
    <property type="match status" value="1"/>
</dbReference>
<evidence type="ECO:0000256" key="1">
    <source>
        <dbReference type="ARBA" id="ARBA00022723"/>
    </source>
</evidence>
<sequence length="135" mass="15835">MTSLCLECLHRSFSHKFSCVDYIHILYYYICCSFPRDHDLQIRWIEATGRNNWTPKLSSRICSTHFEKNVLIKKNKLTVLFPNSIPLLVKIKKEVPTEISSNEEHGTSQYTYIFERDVTTIASRKRPFSCSALQK</sequence>
<dbReference type="Pfam" id="PF05485">
    <property type="entry name" value="THAP"/>
    <property type="match status" value="1"/>
</dbReference>
<protein>
    <recommendedName>
        <fullName evidence="6">THAP-type domain-containing protein</fullName>
    </recommendedName>
</protein>
<name>A0A5E4PNA8_9NEOP</name>
<keyword evidence="4 5" id="KW-0238">DNA-binding</keyword>
<dbReference type="PROSITE" id="PS50950">
    <property type="entry name" value="ZF_THAP"/>
    <property type="match status" value="1"/>
</dbReference>
<gene>
    <name evidence="7" type="ORF">LSINAPIS_LOCUS535</name>
</gene>
<dbReference type="EMBL" id="FZQP02000017">
    <property type="protein sequence ID" value="VVC86779.1"/>
    <property type="molecule type" value="Genomic_DNA"/>
</dbReference>
<keyword evidence="3" id="KW-0862">Zinc</keyword>
<dbReference type="PANTHER" id="PTHR46600">
    <property type="entry name" value="THAP DOMAIN-CONTAINING"/>
    <property type="match status" value="1"/>
</dbReference>
<dbReference type="SMART" id="SM00980">
    <property type="entry name" value="THAP"/>
    <property type="match status" value="1"/>
</dbReference>
<keyword evidence="1" id="KW-0479">Metal-binding</keyword>
<evidence type="ECO:0000256" key="2">
    <source>
        <dbReference type="ARBA" id="ARBA00022771"/>
    </source>
</evidence>
<evidence type="ECO:0000256" key="4">
    <source>
        <dbReference type="ARBA" id="ARBA00023125"/>
    </source>
</evidence>
<evidence type="ECO:0000313" key="8">
    <source>
        <dbReference type="Proteomes" id="UP000324832"/>
    </source>
</evidence>
<dbReference type="GO" id="GO:0043565">
    <property type="term" value="F:sequence-specific DNA binding"/>
    <property type="evidence" value="ECO:0007669"/>
    <property type="project" value="InterPro"/>
</dbReference>
<keyword evidence="2 5" id="KW-0863">Zinc-finger</keyword>
<evidence type="ECO:0000256" key="5">
    <source>
        <dbReference type="PROSITE-ProRule" id="PRU00309"/>
    </source>
</evidence>
<evidence type="ECO:0000256" key="3">
    <source>
        <dbReference type="ARBA" id="ARBA00022833"/>
    </source>
</evidence>
<dbReference type="Proteomes" id="UP000324832">
    <property type="component" value="Unassembled WGS sequence"/>
</dbReference>
<reference evidence="7 8" key="1">
    <citation type="submission" date="2017-07" db="EMBL/GenBank/DDBJ databases">
        <authorList>
            <person name="Talla V."/>
            <person name="Backstrom N."/>
        </authorList>
    </citation>
    <scope>NUCLEOTIDE SEQUENCE [LARGE SCALE GENOMIC DNA]</scope>
</reference>
<dbReference type="SMART" id="SM00692">
    <property type="entry name" value="DM3"/>
    <property type="match status" value="1"/>
</dbReference>